<dbReference type="Pfam" id="PF15247">
    <property type="entry name" value="SLBP_RNA_bind"/>
    <property type="match status" value="1"/>
</dbReference>
<protein>
    <recommendedName>
        <fullName evidence="4">Histone RNA hairpin-binding protein RNA-binding domain-containing protein</fullName>
    </recommendedName>
</protein>
<dbReference type="GO" id="GO:0051028">
    <property type="term" value="P:mRNA transport"/>
    <property type="evidence" value="ECO:0007669"/>
    <property type="project" value="TreeGrafter"/>
</dbReference>
<evidence type="ECO:0000259" key="4">
    <source>
        <dbReference type="Pfam" id="PF15247"/>
    </source>
</evidence>
<keyword evidence="2" id="KW-0694">RNA-binding</keyword>
<dbReference type="InterPro" id="IPR038294">
    <property type="entry name" value="SLBP_RNA_bind_sf"/>
</dbReference>
<dbReference type="EMBL" id="UXUI01007741">
    <property type="protein sequence ID" value="VDD89269.1"/>
    <property type="molecule type" value="Genomic_DNA"/>
</dbReference>
<dbReference type="OrthoDB" id="265795at2759"/>
<dbReference type="InterPro" id="IPR029344">
    <property type="entry name" value="SLBP_RNA_bind"/>
</dbReference>
<evidence type="ECO:0000256" key="1">
    <source>
        <dbReference type="ARBA" id="ARBA00006151"/>
    </source>
</evidence>
<feature type="region of interest" description="Disordered" evidence="3">
    <location>
        <begin position="155"/>
        <end position="181"/>
    </location>
</feature>
<accession>A0A3P6H9R3</accession>
<evidence type="ECO:0000256" key="2">
    <source>
        <dbReference type="ARBA" id="ARBA00022884"/>
    </source>
</evidence>
<feature type="domain" description="Histone RNA hairpin-binding protein RNA-binding" evidence="4">
    <location>
        <begin position="30"/>
        <end position="97"/>
    </location>
</feature>
<dbReference type="STRING" id="51028.A0A3P6H9R3"/>
<sequence>MLYRYERSHSSNDEFRVKDFWSEPTLGWCTDKKILEKRTKEIGRAKEKPVYARYLNEVPRNERTRDHPKTPNKYINYSRRSWDSQIRRWKRALYIWGGEEPTASCNSSFCGEPVDSDIDLVVKSLLKILWVNHVVRLEPDAMASLLGKFDIDSHSGPEESTLKGTARTALGPKDFSGLMNS</sequence>
<dbReference type="AlphaFoldDB" id="A0A3P6H9R3"/>
<dbReference type="FunFam" id="1.10.8.1120:FF:000001">
    <property type="entry name" value="Histone RNA hairpin-binding protein-like"/>
    <property type="match status" value="1"/>
</dbReference>
<organism evidence="5 6">
    <name type="scientific">Enterobius vermicularis</name>
    <name type="common">Human pinworm</name>
    <dbReference type="NCBI Taxonomy" id="51028"/>
    <lineage>
        <taxon>Eukaryota</taxon>
        <taxon>Metazoa</taxon>
        <taxon>Ecdysozoa</taxon>
        <taxon>Nematoda</taxon>
        <taxon>Chromadorea</taxon>
        <taxon>Rhabditida</taxon>
        <taxon>Spirurina</taxon>
        <taxon>Oxyuridomorpha</taxon>
        <taxon>Oxyuroidea</taxon>
        <taxon>Oxyuridae</taxon>
        <taxon>Enterobius</taxon>
    </lineage>
</organism>
<gene>
    <name evidence="5" type="ORF">EVEC_LOCUS4020</name>
</gene>
<comment type="similarity">
    <text evidence="1">Belongs to the SLBP family.</text>
</comment>
<evidence type="ECO:0000313" key="5">
    <source>
        <dbReference type="EMBL" id="VDD89269.1"/>
    </source>
</evidence>
<keyword evidence="6" id="KW-1185">Reference proteome</keyword>
<reference evidence="5 6" key="1">
    <citation type="submission" date="2018-10" db="EMBL/GenBank/DDBJ databases">
        <authorList>
            <consortium name="Pathogen Informatics"/>
        </authorList>
    </citation>
    <scope>NUCLEOTIDE SEQUENCE [LARGE SCALE GENOMIC DNA]</scope>
</reference>
<evidence type="ECO:0000313" key="6">
    <source>
        <dbReference type="Proteomes" id="UP000274131"/>
    </source>
</evidence>
<dbReference type="GO" id="GO:0007076">
    <property type="term" value="P:mitotic chromosome condensation"/>
    <property type="evidence" value="ECO:0007669"/>
    <property type="project" value="UniProtKB-ARBA"/>
</dbReference>
<dbReference type="GO" id="GO:0003729">
    <property type="term" value="F:mRNA binding"/>
    <property type="evidence" value="ECO:0007669"/>
    <property type="project" value="InterPro"/>
</dbReference>
<evidence type="ECO:0000256" key="3">
    <source>
        <dbReference type="SAM" id="MobiDB-lite"/>
    </source>
</evidence>
<dbReference type="Gene3D" id="1.10.8.1120">
    <property type="entry name" value="Histone RNA hairpin-binding protein RNA-binding domain"/>
    <property type="match status" value="1"/>
</dbReference>
<name>A0A3P6H9R3_ENTVE</name>
<dbReference type="GO" id="GO:0006398">
    <property type="term" value="P:mRNA 3'-end processing by stem-loop binding and cleavage"/>
    <property type="evidence" value="ECO:0007669"/>
    <property type="project" value="TreeGrafter"/>
</dbReference>
<dbReference type="Proteomes" id="UP000274131">
    <property type="component" value="Unassembled WGS sequence"/>
</dbReference>
<dbReference type="GO" id="GO:0071207">
    <property type="term" value="F:histone pre-mRNA stem-loop binding"/>
    <property type="evidence" value="ECO:0007669"/>
    <property type="project" value="TreeGrafter"/>
</dbReference>
<dbReference type="PANTHER" id="PTHR17408:SF0">
    <property type="entry name" value="HISTONE RNA HAIRPIN-BINDING PROTEIN"/>
    <property type="match status" value="1"/>
</dbReference>
<dbReference type="PANTHER" id="PTHR17408">
    <property type="entry name" value="HISTONE RNA HAIRPIN-BINDING PROTEIN"/>
    <property type="match status" value="1"/>
</dbReference>
<dbReference type="GO" id="GO:0005737">
    <property type="term" value="C:cytoplasm"/>
    <property type="evidence" value="ECO:0007669"/>
    <property type="project" value="TreeGrafter"/>
</dbReference>
<proteinExistence type="inferred from homology"/>
<dbReference type="GO" id="GO:0071204">
    <property type="term" value="C:histone pre-mRNA 3'end processing complex"/>
    <property type="evidence" value="ECO:0007669"/>
    <property type="project" value="TreeGrafter"/>
</dbReference>
<dbReference type="InterPro" id="IPR026502">
    <property type="entry name" value="SLBP1/SLBP2"/>
</dbReference>